<dbReference type="AlphaFoldDB" id="A0A1I4CPM6"/>
<sequence>MTERWFLKVVGATSQREIERIVRDGKRAASGFVPTRSHLF</sequence>
<dbReference type="Proteomes" id="UP000198755">
    <property type="component" value="Unassembled WGS sequence"/>
</dbReference>
<protein>
    <submittedName>
        <fullName evidence="1">Uncharacterized protein</fullName>
    </submittedName>
</protein>
<dbReference type="Pfam" id="PF20104">
    <property type="entry name" value="DUF6494"/>
    <property type="match status" value="1"/>
</dbReference>
<accession>A0A1I4CPM6</accession>
<proteinExistence type="predicted"/>
<evidence type="ECO:0000313" key="1">
    <source>
        <dbReference type="EMBL" id="SFK83202.1"/>
    </source>
</evidence>
<keyword evidence="2" id="KW-1185">Reference proteome</keyword>
<name>A0A1I4CPM6_9HYPH</name>
<dbReference type="EMBL" id="FOSN01000027">
    <property type="protein sequence ID" value="SFK83202.1"/>
    <property type="molecule type" value="Genomic_DNA"/>
</dbReference>
<organism evidence="1 2">
    <name type="scientific">Methylocapsa palsarum</name>
    <dbReference type="NCBI Taxonomy" id="1612308"/>
    <lineage>
        <taxon>Bacteria</taxon>
        <taxon>Pseudomonadati</taxon>
        <taxon>Pseudomonadota</taxon>
        <taxon>Alphaproteobacteria</taxon>
        <taxon>Hyphomicrobiales</taxon>
        <taxon>Beijerinckiaceae</taxon>
        <taxon>Methylocapsa</taxon>
    </lineage>
</organism>
<gene>
    <name evidence="1" type="ORF">SAMN05444581_1274</name>
</gene>
<reference evidence="1 2" key="1">
    <citation type="submission" date="2016-10" db="EMBL/GenBank/DDBJ databases">
        <authorList>
            <person name="de Groot N.N."/>
        </authorList>
    </citation>
    <scope>NUCLEOTIDE SEQUENCE [LARGE SCALE GENOMIC DNA]</scope>
    <source>
        <strain evidence="1 2">NE2</strain>
    </source>
</reference>
<evidence type="ECO:0000313" key="2">
    <source>
        <dbReference type="Proteomes" id="UP000198755"/>
    </source>
</evidence>
<dbReference type="InterPro" id="IPR045471">
    <property type="entry name" value="DUF6494"/>
</dbReference>